<feature type="domain" description="Carboxylesterase type B" evidence="4">
    <location>
        <begin position="38"/>
        <end position="523"/>
    </location>
</feature>
<keyword evidence="3" id="KW-0732">Signal</keyword>
<keyword evidence="2 3" id="KW-0378">Hydrolase</keyword>
<evidence type="ECO:0000256" key="3">
    <source>
        <dbReference type="RuleBase" id="RU361235"/>
    </source>
</evidence>
<dbReference type="VEuPathDB" id="FungiDB:JI435_127900"/>
<dbReference type="KEGG" id="pno:SNOG_12790"/>
<protein>
    <recommendedName>
        <fullName evidence="3">Carboxylic ester hydrolase</fullName>
        <ecNumber evidence="3">3.1.1.-</ecNumber>
    </recommendedName>
</protein>
<evidence type="ECO:0000256" key="1">
    <source>
        <dbReference type="ARBA" id="ARBA00005964"/>
    </source>
</evidence>
<keyword evidence="6" id="KW-1185">Reference proteome</keyword>
<dbReference type="EC" id="3.1.1.-" evidence="3"/>
<dbReference type="FunFam" id="3.40.50.1820:FF:000299">
    <property type="entry name" value="Carboxylic ester hydrolase"/>
    <property type="match status" value="1"/>
</dbReference>
<evidence type="ECO:0000313" key="6">
    <source>
        <dbReference type="Proteomes" id="UP000663193"/>
    </source>
</evidence>
<sequence length="564" mass="60744">MQLQIVLVLAAAATVSTRGLVVRSSNAVEYVGVACQDSDMFMGIPYAQDTGDANRFKPPRPYMPAPGEKIDATKRGPACPQPMGRLSPPLALVNVTEVSENCLNLNIARPRGVAGPLPVAIYLHGGSFWYGSKDEPTTAPAGLIQQSVENEIPIIHVSINYRLGFFGFAQSDTLKREGSGNAGLRDQRLAIEWVRDNIASFGGDPEKITIFGQSSGGLAVGMQILAYGGSRPLPFQQGIAESQALEPGITANFTIDAMSALTDYVGCNSTSVHSPETIACLRAKDTDTLLEAAIITYASDIAHNIGDVWLPAIDGDFLPYAPSKLIADGRIGNATFIAGWTQDDLNFYTNTSIATAGDTYDFIRAYLPGLNQSSLDDLLGMYPISEFAPATNLSAEFFRSARIFRDVLMVCPSLHLGAAVAKTLSKPVYHYNFNQTVVDQILDPMSNVSGLGAGHTSEFAYVFDSFRAYDKAGFPVKETRKDHELMERTSRSWSTFFATGSPEVKLHATLHNWSGAYASNNGPFIMTIGGPHEGMSPAGGPVGQRLIERCRFLNDAAIIEALGY</sequence>
<dbReference type="EMBL" id="CP069038">
    <property type="protein sequence ID" value="QRD04042.1"/>
    <property type="molecule type" value="Genomic_DNA"/>
</dbReference>
<dbReference type="InterPro" id="IPR019826">
    <property type="entry name" value="Carboxylesterase_B_AS"/>
</dbReference>
<dbReference type="SUPFAM" id="SSF53474">
    <property type="entry name" value="alpha/beta-Hydrolases"/>
    <property type="match status" value="1"/>
</dbReference>
<dbReference type="AlphaFoldDB" id="A0A7U2I820"/>
<dbReference type="PANTHER" id="PTHR43918:SF4">
    <property type="entry name" value="CARBOXYLIC ESTER HYDROLASE"/>
    <property type="match status" value="1"/>
</dbReference>
<feature type="chain" id="PRO_5034596000" description="Carboxylic ester hydrolase" evidence="3">
    <location>
        <begin position="20"/>
        <end position="564"/>
    </location>
</feature>
<organism evidence="5 6">
    <name type="scientific">Phaeosphaeria nodorum (strain SN15 / ATCC MYA-4574 / FGSC 10173)</name>
    <name type="common">Glume blotch fungus</name>
    <name type="synonym">Parastagonospora nodorum</name>
    <dbReference type="NCBI Taxonomy" id="321614"/>
    <lineage>
        <taxon>Eukaryota</taxon>
        <taxon>Fungi</taxon>
        <taxon>Dikarya</taxon>
        <taxon>Ascomycota</taxon>
        <taxon>Pezizomycotina</taxon>
        <taxon>Dothideomycetes</taxon>
        <taxon>Pleosporomycetidae</taxon>
        <taxon>Pleosporales</taxon>
        <taxon>Pleosporineae</taxon>
        <taxon>Phaeosphaeriaceae</taxon>
        <taxon>Parastagonospora</taxon>
    </lineage>
</organism>
<evidence type="ECO:0000259" key="4">
    <source>
        <dbReference type="Pfam" id="PF00135"/>
    </source>
</evidence>
<dbReference type="Proteomes" id="UP000663193">
    <property type="component" value="Chromosome 16"/>
</dbReference>
<dbReference type="Pfam" id="PF00135">
    <property type="entry name" value="COesterase"/>
    <property type="match status" value="1"/>
</dbReference>
<dbReference type="InterPro" id="IPR029058">
    <property type="entry name" value="AB_hydrolase_fold"/>
</dbReference>
<dbReference type="PROSITE" id="PS00122">
    <property type="entry name" value="CARBOXYLESTERASE_B_1"/>
    <property type="match status" value="1"/>
</dbReference>
<accession>A0A7U2I820</accession>
<name>A0A7U2I820_PHANO</name>
<dbReference type="Gene3D" id="3.40.50.1820">
    <property type="entry name" value="alpha/beta hydrolase"/>
    <property type="match status" value="1"/>
</dbReference>
<dbReference type="OrthoDB" id="408631at2759"/>
<reference evidence="6" key="1">
    <citation type="journal article" date="2021" name="BMC Genomics">
        <title>Chromosome-level genome assembly and manually-curated proteome of model necrotroph Parastagonospora nodorum Sn15 reveals a genome-wide trove of candidate effector homologs, and redundancy of virulence-related functions within an accessory chromosome.</title>
        <authorList>
            <person name="Bertazzoni S."/>
            <person name="Jones D.A.B."/>
            <person name="Phan H.T."/>
            <person name="Tan K.-C."/>
            <person name="Hane J.K."/>
        </authorList>
    </citation>
    <scope>NUCLEOTIDE SEQUENCE [LARGE SCALE GENOMIC DNA]</scope>
    <source>
        <strain evidence="6">SN15 / ATCC MYA-4574 / FGSC 10173)</strain>
    </source>
</reference>
<evidence type="ECO:0000313" key="5">
    <source>
        <dbReference type="EMBL" id="QRD04042.1"/>
    </source>
</evidence>
<dbReference type="PANTHER" id="PTHR43918">
    <property type="entry name" value="ACETYLCHOLINESTERASE"/>
    <property type="match status" value="1"/>
</dbReference>
<evidence type="ECO:0000256" key="2">
    <source>
        <dbReference type="ARBA" id="ARBA00022801"/>
    </source>
</evidence>
<dbReference type="RefSeq" id="XP_001803008.1">
    <property type="nucleotide sequence ID" value="XM_001802956.1"/>
</dbReference>
<dbReference type="InterPro" id="IPR050654">
    <property type="entry name" value="AChE-related_enzymes"/>
</dbReference>
<dbReference type="GO" id="GO:0016787">
    <property type="term" value="F:hydrolase activity"/>
    <property type="evidence" value="ECO:0007669"/>
    <property type="project" value="UniProtKB-KW"/>
</dbReference>
<dbReference type="InterPro" id="IPR002018">
    <property type="entry name" value="CarbesteraseB"/>
</dbReference>
<gene>
    <name evidence="5" type="ORF">JI435_127900</name>
</gene>
<dbReference type="OMA" id="TFWGSEM"/>
<proteinExistence type="inferred from homology"/>
<comment type="similarity">
    <text evidence="1 3">Belongs to the type-B carboxylesterase/lipase family.</text>
</comment>
<feature type="signal peptide" evidence="3">
    <location>
        <begin position="1"/>
        <end position="19"/>
    </location>
</feature>